<gene>
    <name evidence="2" type="ORF">DFH05DRAFT_1557282</name>
    <name evidence="3" type="ORF">F5890DRAFT_1528490</name>
</gene>
<feature type="signal peptide" evidence="1">
    <location>
        <begin position="1"/>
        <end position="28"/>
    </location>
</feature>
<feature type="chain" id="PRO_5044703728" evidence="1">
    <location>
        <begin position="29"/>
        <end position="194"/>
    </location>
</feature>
<evidence type="ECO:0000313" key="2">
    <source>
        <dbReference type="EMBL" id="KAJ3745109.1"/>
    </source>
</evidence>
<sequence length="194" mass="20846">MFFSRRLFGKICAAFGASVLAFHHGAHAILPSGVSIPTPTFEPVYDATLLLVPNVSQDLVAGPFGERAFIGFLGGNLTDYATGALEGQIIAGFGGEFGIVSSNGMFYTDVALAVQWTDDDKYGFFRVQGIGELGNSTYATSYTRLETDSTTRQNLVDDVLLISIAVDTENASSNETIAYFRLFMKNSTNPSITP</sequence>
<dbReference type="AlphaFoldDB" id="A0A9W8TY45"/>
<reference evidence="2" key="1">
    <citation type="submission" date="2022-08" db="EMBL/GenBank/DDBJ databases">
        <authorList>
            <consortium name="DOE Joint Genome Institute"/>
            <person name="Min B."/>
            <person name="Sierra-Patev S."/>
            <person name="Naranjo-Ortiz M."/>
            <person name="Looney B."/>
            <person name="Konkel Z."/>
            <person name="Slot J.C."/>
            <person name="Sakamoto Y."/>
            <person name="Steenwyk J.L."/>
            <person name="Rokas A."/>
            <person name="Carro J."/>
            <person name="Camarero S."/>
            <person name="Ferreira P."/>
            <person name="Molpeceres G."/>
            <person name="Ruiz-duenas F.J."/>
            <person name="Serrano A."/>
            <person name="Henrissat B."/>
            <person name="Drula E."/>
            <person name="Hughes K.W."/>
            <person name="Mata J.L."/>
            <person name="Ishikawa N.K."/>
            <person name="Vargas-Isla R."/>
            <person name="Ushijima S."/>
            <person name="Smith C.A."/>
            <person name="Ahrendt S."/>
            <person name="Andreopoulos W."/>
            <person name="He G."/>
            <person name="LaButti K."/>
            <person name="Lipzen A."/>
            <person name="Ng V."/>
            <person name="Riley R."/>
            <person name="Sandor L."/>
            <person name="Barry K."/>
            <person name="Martinez A.T."/>
            <person name="Xiao Y."/>
            <person name="Gibbons J.G."/>
            <person name="Terashima K."/>
            <person name="Hibbett D.S."/>
            <person name="Grigoriev I.V."/>
        </authorList>
    </citation>
    <scope>NUCLEOTIDE SEQUENCE</scope>
    <source>
        <strain evidence="2">TFB7810</strain>
    </source>
</reference>
<accession>A0AA38PWL6</accession>
<protein>
    <submittedName>
        <fullName evidence="2">Uncharacterized protein</fullName>
    </submittedName>
</protein>
<dbReference type="EMBL" id="JANVFU010000006">
    <property type="protein sequence ID" value="KAJ3745109.1"/>
    <property type="molecule type" value="Genomic_DNA"/>
</dbReference>
<keyword evidence="1" id="KW-0732">Signal</keyword>
<comment type="caution">
    <text evidence="2">The sequence shown here is derived from an EMBL/GenBank/DDBJ whole genome shotgun (WGS) entry which is preliminary data.</text>
</comment>
<accession>A0A9W8TY45</accession>
<evidence type="ECO:0000313" key="3">
    <source>
        <dbReference type="EMBL" id="KAJ3982651.1"/>
    </source>
</evidence>
<name>A0A9W8TY45_9AGAR</name>
<reference evidence="3" key="2">
    <citation type="submission" date="2022-08" db="EMBL/GenBank/DDBJ databases">
        <authorList>
            <consortium name="DOE Joint Genome Institute"/>
            <person name="Min B."/>
            <person name="Riley R."/>
            <person name="Sierra-Patev S."/>
            <person name="Naranjo-Ortiz M."/>
            <person name="Looney B."/>
            <person name="Konkel Z."/>
            <person name="Slot J.C."/>
            <person name="Sakamoto Y."/>
            <person name="Steenwyk J.L."/>
            <person name="Rokas A."/>
            <person name="Carro J."/>
            <person name="Camarero S."/>
            <person name="Ferreira P."/>
            <person name="Molpeceres G."/>
            <person name="Ruiz-Duenas F.J."/>
            <person name="Serrano A."/>
            <person name="Henrissat B."/>
            <person name="Drula E."/>
            <person name="Hughes K.W."/>
            <person name="Mata J.L."/>
            <person name="Ishikawa N.K."/>
            <person name="Vargas-Isla R."/>
            <person name="Ushijima S."/>
            <person name="Smith C.A."/>
            <person name="Ahrendt S."/>
            <person name="Andreopoulos W."/>
            <person name="He G."/>
            <person name="Labutti K."/>
            <person name="Lipzen A."/>
            <person name="Ng V."/>
            <person name="Sandor L."/>
            <person name="Barry K."/>
            <person name="Martinez A.T."/>
            <person name="Xiao Y."/>
            <person name="Gibbons J.G."/>
            <person name="Terashima K."/>
            <person name="Hibbett D.S."/>
            <person name="Grigoriev I.V."/>
        </authorList>
    </citation>
    <scope>NUCLEOTIDE SEQUENCE</scope>
    <source>
        <strain evidence="3">TFB7829</strain>
    </source>
</reference>
<dbReference type="EMBL" id="MU802053">
    <property type="protein sequence ID" value="KAJ3982651.1"/>
    <property type="molecule type" value="Genomic_DNA"/>
</dbReference>
<evidence type="ECO:0000313" key="4">
    <source>
        <dbReference type="Proteomes" id="UP001142393"/>
    </source>
</evidence>
<dbReference type="Gene3D" id="2.40.160.20">
    <property type="match status" value="1"/>
</dbReference>
<dbReference type="Proteomes" id="UP001163850">
    <property type="component" value="Unassembled WGS sequence"/>
</dbReference>
<proteinExistence type="predicted"/>
<evidence type="ECO:0000256" key="1">
    <source>
        <dbReference type="SAM" id="SignalP"/>
    </source>
</evidence>
<organism evidence="2 4">
    <name type="scientific">Lentinula detonsa</name>
    <dbReference type="NCBI Taxonomy" id="2804962"/>
    <lineage>
        <taxon>Eukaryota</taxon>
        <taxon>Fungi</taxon>
        <taxon>Dikarya</taxon>
        <taxon>Basidiomycota</taxon>
        <taxon>Agaricomycotina</taxon>
        <taxon>Agaricomycetes</taxon>
        <taxon>Agaricomycetidae</taxon>
        <taxon>Agaricales</taxon>
        <taxon>Marasmiineae</taxon>
        <taxon>Omphalotaceae</taxon>
        <taxon>Lentinula</taxon>
    </lineage>
</organism>
<reference evidence="2 4" key="3">
    <citation type="journal article" date="2023" name="Proc. Natl. Acad. Sci. U.S.A.">
        <title>A global phylogenomic analysis of the shiitake genus Lentinula.</title>
        <authorList>
            <person name="Sierra-Patev S."/>
            <person name="Min B."/>
            <person name="Naranjo-Ortiz M."/>
            <person name="Looney B."/>
            <person name="Konkel Z."/>
            <person name="Slot J.C."/>
            <person name="Sakamoto Y."/>
            <person name="Steenwyk J.L."/>
            <person name="Rokas A."/>
            <person name="Carro J."/>
            <person name="Camarero S."/>
            <person name="Ferreira P."/>
            <person name="Molpeceres G."/>
            <person name="Ruiz-Duenas F.J."/>
            <person name="Serrano A."/>
            <person name="Henrissat B."/>
            <person name="Drula E."/>
            <person name="Hughes K.W."/>
            <person name="Mata J.L."/>
            <person name="Ishikawa N.K."/>
            <person name="Vargas-Isla R."/>
            <person name="Ushijima S."/>
            <person name="Smith C.A."/>
            <person name="Donoghue J."/>
            <person name="Ahrendt S."/>
            <person name="Andreopoulos W."/>
            <person name="He G."/>
            <person name="LaButti K."/>
            <person name="Lipzen A."/>
            <person name="Ng V."/>
            <person name="Riley R."/>
            <person name="Sandor L."/>
            <person name="Barry K."/>
            <person name="Martinez A.T."/>
            <person name="Xiao Y."/>
            <person name="Gibbons J.G."/>
            <person name="Terashima K."/>
            <person name="Grigoriev I.V."/>
            <person name="Hibbett D."/>
        </authorList>
    </citation>
    <scope>NUCLEOTIDE SEQUENCE [LARGE SCALE GENOMIC DNA]</scope>
    <source>
        <strain evidence="2 4">TFB7810</strain>
    </source>
</reference>
<dbReference type="Proteomes" id="UP001142393">
    <property type="component" value="Unassembled WGS sequence"/>
</dbReference>
<keyword evidence="4" id="KW-1185">Reference proteome</keyword>